<name>X6NF83_RETFI</name>
<organism evidence="2 3">
    <name type="scientific">Reticulomyxa filosa</name>
    <dbReference type="NCBI Taxonomy" id="46433"/>
    <lineage>
        <taxon>Eukaryota</taxon>
        <taxon>Sar</taxon>
        <taxon>Rhizaria</taxon>
        <taxon>Retaria</taxon>
        <taxon>Foraminifera</taxon>
        <taxon>Monothalamids</taxon>
        <taxon>Reticulomyxidae</taxon>
        <taxon>Reticulomyxa</taxon>
    </lineage>
</organism>
<evidence type="ECO:0000256" key="1">
    <source>
        <dbReference type="SAM" id="Phobius"/>
    </source>
</evidence>
<protein>
    <submittedName>
        <fullName evidence="2">Uncharacterized protein</fullName>
    </submittedName>
</protein>
<keyword evidence="3" id="KW-1185">Reference proteome</keyword>
<evidence type="ECO:0000313" key="3">
    <source>
        <dbReference type="Proteomes" id="UP000023152"/>
    </source>
</evidence>
<comment type="caution">
    <text evidence="2">The sequence shown here is derived from an EMBL/GenBank/DDBJ whole genome shotgun (WGS) entry which is preliminary data.</text>
</comment>
<keyword evidence="1" id="KW-1133">Transmembrane helix</keyword>
<sequence>MTILCETLSRKDVKAEKATQPRIKARAKVRVEVEVEVEVEVQTKVWDILFEIMANKIQLDQLIVKTIKYGKKEEGIRANMQMDMKKNSAHCHINKKITVPFYHQLNHDGIFCSISLINDVRIQFFFFFFLKYTCLRPCKAELVVLITDNKSEGKLRRVMNMDQTSVKQRQEPIGDSDVRTKRSMVASNEDENNRNDLSAIHRRSQALIKMIRDTCIKKTSILSNDENSSYCTNGLTHSKYEHNPNVHATRHARSNCTDYNIRLPNKGFDNIKAEIDRIQTLSLSKYDQIVITNPQEVWTFKFAAFFFFLTLFYFVFCVY</sequence>
<keyword evidence="1" id="KW-0472">Membrane</keyword>
<keyword evidence="1" id="KW-0812">Transmembrane</keyword>
<feature type="transmembrane region" description="Helical" evidence="1">
    <location>
        <begin position="298"/>
        <end position="318"/>
    </location>
</feature>
<evidence type="ECO:0000313" key="2">
    <source>
        <dbReference type="EMBL" id="ETO24975.1"/>
    </source>
</evidence>
<proteinExistence type="predicted"/>
<dbReference type="Proteomes" id="UP000023152">
    <property type="component" value="Unassembled WGS sequence"/>
</dbReference>
<gene>
    <name evidence="2" type="ORF">RFI_12170</name>
</gene>
<reference evidence="2 3" key="1">
    <citation type="journal article" date="2013" name="Curr. Biol.">
        <title>The Genome of the Foraminiferan Reticulomyxa filosa.</title>
        <authorList>
            <person name="Glockner G."/>
            <person name="Hulsmann N."/>
            <person name="Schleicher M."/>
            <person name="Noegel A.A."/>
            <person name="Eichinger L."/>
            <person name="Gallinger C."/>
            <person name="Pawlowski J."/>
            <person name="Sierra R."/>
            <person name="Euteneuer U."/>
            <person name="Pillet L."/>
            <person name="Moustafa A."/>
            <person name="Platzer M."/>
            <person name="Groth M."/>
            <person name="Szafranski K."/>
            <person name="Schliwa M."/>
        </authorList>
    </citation>
    <scope>NUCLEOTIDE SEQUENCE [LARGE SCALE GENOMIC DNA]</scope>
</reference>
<dbReference type="AlphaFoldDB" id="X6NF83"/>
<dbReference type="EMBL" id="ASPP01008828">
    <property type="protein sequence ID" value="ETO24975.1"/>
    <property type="molecule type" value="Genomic_DNA"/>
</dbReference>
<accession>X6NF83</accession>